<evidence type="ECO:0000256" key="1">
    <source>
        <dbReference type="SAM" id="Phobius"/>
    </source>
</evidence>
<reference evidence="2" key="1">
    <citation type="journal article" date="2021" name="Proc. Natl. Acad. Sci. U.S.A.">
        <title>A Catalog of Tens of Thousands of Viruses from Human Metagenomes Reveals Hidden Associations with Chronic Diseases.</title>
        <authorList>
            <person name="Tisza M.J."/>
            <person name="Buck C.B."/>
        </authorList>
    </citation>
    <scope>NUCLEOTIDE SEQUENCE</scope>
    <source>
        <strain evidence="2">Ctino4</strain>
    </source>
</reference>
<keyword evidence="2" id="KW-0132">Cell division</keyword>
<keyword evidence="2" id="KW-0131">Cell cycle</keyword>
<sequence length="61" mass="7115">MMWVIFLGSGMVFGIAALVLAWIGSRVILSIRRQQKKFEIEDETYNKVKEAIKEKENKNEK</sequence>
<evidence type="ECO:0000313" key="2">
    <source>
        <dbReference type="EMBL" id="DAD85633.1"/>
    </source>
</evidence>
<name>A0A8S5MTI9_9CAUD</name>
<keyword evidence="1" id="KW-1133">Transmembrane helix</keyword>
<protein>
    <submittedName>
        <fullName evidence="2">Cell division protein</fullName>
    </submittedName>
</protein>
<dbReference type="GO" id="GO:0051301">
    <property type="term" value="P:cell division"/>
    <property type="evidence" value="ECO:0007669"/>
    <property type="project" value="UniProtKB-KW"/>
</dbReference>
<keyword evidence="1" id="KW-0472">Membrane</keyword>
<dbReference type="EMBL" id="BK014985">
    <property type="protein sequence ID" value="DAD85633.1"/>
    <property type="molecule type" value="Genomic_DNA"/>
</dbReference>
<proteinExistence type="predicted"/>
<feature type="transmembrane region" description="Helical" evidence="1">
    <location>
        <begin position="6"/>
        <end position="29"/>
    </location>
</feature>
<keyword evidence="1" id="KW-0812">Transmembrane</keyword>
<accession>A0A8S5MTI9</accession>
<organism evidence="2">
    <name type="scientific">Myoviridae sp. ctino4</name>
    <dbReference type="NCBI Taxonomy" id="2826686"/>
    <lineage>
        <taxon>Viruses</taxon>
        <taxon>Duplodnaviria</taxon>
        <taxon>Heunggongvirae</taxon>
        <taxon>Uroviricota</taxon>
        <taxon>Caudoviricetes</taxon>
    </lineage>
</organism>